<comment type="catalytic activity">
    <reaction evidence="12">
        <text>malonyl-[ACP] + acetyl-CoA + H(+) = 3-oxobutanoyl-[ACP] + CO2 + CoA</text>
        <dbReference type="Rhea" id="RHEA:12080"/>
        <dbReference type="Rhea" id="RHEA-COMP:9623"/>
        <dbReference type="Rhea" id="RHEA-COMP:9625"/>
        <dbReference type="ChEBI" id="CHEBI:15378"/>
        <dbReference type="ChEBI" id="CHEBI:16526"/>
        <dbReference type="ChEBI" id="CHEBI:57287"/>
        <dbReference type="ChEBI" id="CHEBI:57288"/>
        <dbReference type="ChEBI" id="CHEBI:78449"/>
        <dbReference type="ChEBI" id="CHEBI:78450"/>
        <dbReference type="EC" id="2.3.1.180"/>
    </reaction>
    <physiologicalReaction direction="left-to-right" evidence="12">
        <dbReference type="Rhea" id="RHEA:12081"/>
    </physiologicalReaction>
</comment>
<feature type="active site" evidence="13">
    <location>
        <position position="276"/>
    </location>
</feature>
<dbReference type="HAMAP" id="MF_01815">
    <property type="entry name" value="FabH"/>
    <property type="match status" value="1"/>
</dbReference>
<comment type="pathway">
    <text evidence="1 13">Lipid metabolism; fatty acid biosynthesis.</text>
</comment>
<dbReference type="InterPro" id="IPR013751">
    <property type="entry name" value="ACP_syn_III_N"/>
</dbReference>
<dbReference type="GO" id="GO:0033818">
    <property type="term" value="F:beta-ketoacyl-acyl-carrier-protein synthase III activity"/>
    <property type="evidence" value="ECO:0007669"/>
    <property type="project" value="UniProtKB-UniRule"/>
</dbReference>
<comment type="subunit">
    <text evidence="13">Homodimer.</text>
</comment>
<dbReference type="RefSeq" id="WP_183818494.1">
    <property type="nucleotide sequence ID" value="NZ_JACHOB010000004.1"/>
</dbReference>
<dbReference type="FunFam" id="3.40.47.10:FF:000004">
    <property type="entry name" value="3-oxoacyl-[acyl-carrier-protein] synthase 3"/>
    <property type="match status" value="1"/>
</dbReference>
<keyword evidence="10 13" id="KW-0511">Multifunctional enzyme</keyword>
<evidence type="ECO:0000259" key="14">
    <source>
        <dbReference type="Pfam" id="PF08541"/>
    </source>
</evidence>
<keyword evidence="9 13" id="KW-0275">Fatty acid biosynthesis</keyword>
<feature type="active site" evidence="13">
    <location>
        <position position="113"/>
    </location>
</feature>
<dbReference type="AlphaFoldDB" id="A0A840I3U9"/>
<keyword evidence="17" id="KW-1185">Reference proteome</keyword>
<evidence type="ECO:0000256" key="7">
    <source>
        <dbReference type="ARBA" id="ARBA00022832"/>
    </source>
</evidence>
<evidence type="ECO:0000256" key="11">
    <source>
        <dbReference type="ARBA" id="ARBA00023315"/>
    </source>
</evidence>
<accession>A0A840I3U9</accession>
<evidence type="ECO:0000256" key="8">
    <source>
        <dbReference type="ARBA" id="ARBA00023098"/>
    </source>
</evidence>
<sequence>MRRAVVLGSGSALPDRIVTNEELSQRVETSDAWIRERTGISERRVAAEGELTSDLAARAARAALKDADLTPEDIDLVIVATATPDLTFPSTAAFVQAKLGIKKGAAFDVAAVCTGFVYALSTANAFLSTGQHNRALVIGAETFSRIVDWEDRGTCVLFGDGAGAFVLEAQDTEERGLLGSVLRCDGSMTSLLYVDGGPSATGTTGHLRMEGNKVFKEAVGRIASAMVEASEAAGVGLSEIDWFVPHQANQRIIAGVVKKLELDPAHVVSTIARHGNTSAASIPLAYDEARRDGRIRDGDLVMIEGMGGGLTWGAALFRA</sequence>
<feature type="region of interest" description="ACP-binding" evidence="13">
    <location>
        <begin position="247"/>
        <end position="251"/>
    </location>
</feature>
<comment type="domain">
    <text evidence="13">The last Arg residue of the ACP-binding site is essential for the weak association between ACP/AcpP and FabH.</text>
</comment>
<dbReference type="CDD" id="cd00830">
    <property type="entry name" value="KAS_III"/>
    <property type="match status" value="1"/>
</dbReference>
<dbReference type="GO" id="GO:0004315">
    <property type="term" value="F:3-oxoacyl-[acyl-carrier-protein] synthase activity"/>
    <property type="evidence" value="ECO:0007669"/>
    <property type="project" value="InterPro"/>
</dbReference>
<keyword evidence="6 13" id="KW-0808">Transferase</keyword>
<dbReference type="Proteomes" id="UP000563524">
    <property type="component" value="Unassembled WGS sequence"/>
</dbReference>
<comment type="similarity">
    <text evidence="2 13">Belongs to the thiolase-like superfamily. FabH family.</text>
</comment>
<dbReference type="SUPFAM" id="SSF53901">
    <property type="entry name" value="Thiolase-like"/>
    <property type="match status" value="1"/>
</dbReference>
<evidence type="ECO:0000313" key="17">
    <source>
        <dbReference type="Proteomes" id="UP000563524"/>
    </source>
</evidence>
<evidence type="ECO:0000259" key="15">
    <source>
        <dbReference type="Pfam" id="PF08545"/>
    </source>
</evidence>
<evidence type="ECO:0000256" key="6">
    <source>
        <dbReference type="ARBA" id="ARBA00022679"/>
    </source>
</evidence>
<feature type="domain" description="Beta-ketoacyl-[acyl-carrier-protein] synthase III N-terminal" evidence="15">
    <location>
        <begin position="107"/>
        <end position="186"/>
    </location>
</feature>
<evidence type="ECO:0000256" key="3">
    <source>
        <dbReference type="ARBA" id="ARBA00012333"/>
    </source>
</evidence>
<evidence type="ECO:0000256" key="12">
    <source>
        <dbReference type="ARBA" id="ARBA00051096"/>
    </source>
</evidence>
<keyword evidence="11 13" id="KW-0012">Acyltransferase</keyword>
<keyword evidence="8 13" id="KW-0443">Lipid metabolism</keyword>
<reference evidence="16 17" key="1">
    <citation type="submission" date="2020-08" db="EMBL/GenBank/DDBJ databases">
        <title>Genomic Encyclopedia of Type Strains, Phase IV (KMG-IV): sequencing the most valuable type-strain genomes for metagenomic binning, comparative biology and taxonomic classification.</title>
        <authorList>
            <person name="Goeker M."/>
        </authorList>
    </citation>
    <scope>NUCLEOTIDE SEQUENCE [LARGE SCALE GENOMIC DNA]</scope>
    <source>
        <strain evidence="16 17">DSM 102850</strain>
    </source>
</reference>
<protein>
    <recommendedName>
        <fullName evidence="3 13">Beta-ketoacyl-[acyl-carrier-protein] synthase III</fullName>
        <shortName evidence="13">Beta-ketoacyl-ACP synthase III</shortName>
        <shortName evidence="13">KAS III</shortName>
        <ecNumber evidence="3 13">2.3.1.180</ecNumber>
    </recommendedName>
    <alternativeName>
        <fullName evidence="13">3-oxoacyl-[acyl-carrier-protein] synthase 3</fullName>
    </alternativeName>
    <alternativeName>
        <fullName evidence="13">3-oxoacyl-[acyl-carrier-protein] synthase III</fullName>
    </alternativeName>
</protein>
<dbReference type="Pfam" id="PF08545">
    <property type="entry name" value="ACP_syn_III"/>
    <property type="match status" value="1"/>
</dbReference>
<evidence type="ECO:0000256" key="2">
    <source>
        <dbReference type="ARBA" id="ARBA00008642"/>
    </source>
</evidence>
<comment type="function">
    <text evidence="13">Catalyzes the condensation reaction of fatty acid synthesis by the addition to an acyl acceptor of two carbons from malonyl-ACP. Catalyzes the first condensation reaction which initiates fatty acid synthesis and may therefore play a role in governing the total rate of fatty acid production. Possesses both acetoacetyl-ACP synthase and acetyl transacylase activities. Its substrate specificity determines the biosynthesis of branched-chain and/or straight-chain of fatty acids.</text>
</comment>
<dbReference type="GO" id="GO:0044550">
    <property type="term" value="P:secondary metabolite biosynthetic process"/>
    <property type="evidence" value="ECO:0007669"/>
    <property type="project" value="TreeGrafter"/>
</dbReference>
<evidence type="ECO:0000256" key="13">
    <source>
        <dbReference type="HAMAP-Rule" id="MF_01815"/>
    </source>
</evidence>
<organism evidence="16 17">
    <name type="scientific">Parvularcula dongshanensis</name>
    <dbReference type="NCBI Taxonomy" id="1173995"/>
    <lineage>
        <taxon>Bacteria</taxon>
        <taxon>Pseudomonadati</taxon>
        <taxon>Pseudomonadota</taxon>
        <taxon>Alphaproteobacteria</taxon>
        <taxon>Parvularculales</taxon>
        <taxon>Parvularculaceae</taxon>
        <taxon>Parvularcula</taxon>
    </lineage>
</organism>
<dbReference type="Pfam" id="PF08541">
    <property type="entry name" value="ACP_syn_III_C"/>
    <property type="match status" value="1"/>
</dbReference>
<dbReference type="InterPro" id="IPR004655">
    <property type="entry name" value="FabH"/>
</dbReference>
<keyword evidence="5 13" id="KW-0444">Lipid biosynthesis</keyword>
<gene>
    <name evidence="13" type="primary">fabH</name>
    <name evidence="16" type="ORF">GGQ59_002213</name>
</gene>
<dbReference type="InterPro" id="IPR016039">
    <property type="entry name" value="Thiolase-like"/>
</dbReference>
<dbReference type="EC" id="2.3.1.180" evidence="3 13"/>
<dbReference type="GO" id="GO:0006633">
    <property type="term" value="P:fatty acid biosynthetic process"/>
    <property type="evidence" value="ECO:0007669"/>
    <property type="project" value="UniProtKB-UniRule"/>
</dbReference>
<evidence type="ECO:0000256" key="9">
    <source>
        <dbReference type="ARBA" id="ARBA00023160"/>
    </source>
</evidence>
<comment type="caution">
    <text evidence="16">The sequence shown here is derived from an EMBL/GenBank/DDBJ whole genome shotgun (WGS) entry which is preliminary data.</text>
</comment>
<evidence type="ECO:0000256" key="10">
    <source>
        <dbReference type="ARBA" id="ARBA00023268"/>
    </source>
</evidence>
<proteinExistence type="inferred from homology"/>
<evidence type="ECO:0000256" key="5">
    <source>
        <dbReference type="ARBA" id="ARBA00022516"/>
    </source>
</evidence>
<comment type="subcellular location">
    <subcellularLocation>
        <location evidence="13">Cytoplasm</location>
    </subcellularLocation>
</comment>
<feature type="domain" description="Beta-ketoacyl-[acyl-carrier-protein] synthase III C-terminal" evidence="14">
    <location>
        <begin position="231"/>
        <end position="318"/>
    </location>
</feature>
<keyword evidence="7 13" id="KW-0276">Fatty acid metabolism</keyword>
<dbReference type="PANTHER" id="PTHR34069:SF2">
    <property type="entry name" value="BETA-KETOACYL-[ACYL-CARRIER-PROTEIN] SYNTHASE III"/>
    <property type="match status" value="1"/>
</dbReference>
<evidence type="ECO:0000313" key="16">
    <source>
        <dbReference type="EMBL" id="MBB4659676.1"/>
    </source>
</evidence>
<dbReference type="NCBIfam" id="TIGR00747">
    <property type="entry name" value="fabH"/>
    <property type="match status" value="1"/>
</dbReference>
<evidence type="ECO:0000256" key="1">
    <source>
        <dbReference type="ARBA" id="ARBA00005194"/>
    </source>
</evidence>
<dbReference type="PANTHER" id="PTHR34069">
    <property type="entry name" value="3-OXOACYL-[ACYL-CARRIER-PROTEIN] SYNTHASE 3"/>
    <property type="match status" value="1"/>
</dbReference>
<dbReference type="UniPathway" id="UPA00094"/>
<evidence type="ECO:0000256" key="4">
    <source>
        <dbReference type="ARBA" id="ARBA00022490"/>
    </source>
</evidence>
<dbReference type="InterPro" id="IPR013747">
    <property type="entry name" value="ACP_syn_III_C"/>
</dbReference>
<dbReference type="Gene3D" id="3.40.47.10">
    <property type="match status" value="1"/>
</dbReference>
<dbReference type="EMBL" id="JACHOB010000004">
    <property type="protein sequence ID" value="MBB4659676.1"/>
    <property type="molecule type" value="Genomic_DNA"/>
</dbReference>
<dbReference type="NCBIfam" id="NF006829">
    <property type="entry name" value="PRK09352.1"/>
    <property type="match status" value="1"/>
</dbReference>
<dbReference type="GO" id="GO:0005737">
    <property type="term" value="C:cytoplasm"/>
    <property type="evidence" value="ECO:0007669"/>
    <property type="project" value="UniProtKB-SubCell"/>
</dbReference>
<feature type="active site" evidence="13">
    <location>
        <position position="246"/>
    </location>
</feature>
<name>A0A840I3U9_9PROT</name>
<keyword evidence="4 13" id="KW-0963">Cytoplasm</keyword>